<name>A0A8J2IQD9_FUSEQ</name>
<evidence type="ECO:0000313" key="2">
    <source>
        <dbReference type="EMBL" id="CAG7561843.1"/>
    </source>
</evidence>
<feature type="chain" id="PRO_5035323196" evidence="1">
    <location>
        <begin position="19"/>
        <end position="164"/>
    </location>
</feature>
<dbReference type="EMBL" id="CAJSTJ010000143">
    <property type="protein sequence ID" value="CAG7561843.1"/>
    <property type="molecule type" value="Genomic_DNA"/>
</dbReference>
<dbReference type="AlphaFoldDB" id="A0A8J2IQD9"/>
<gene>
    <name evidence="2" type="ORF">FEQUK3_LOCUS7546</name>
</gene>
<evidence type="ECO:0000313" key="3">
    <source>
        <dbReference type="Proteomes" id="UP000693738"/>
    </source>
</evidence>
<accession>A0A8J2IQD9</accession>
<comment type="caution">
    <text evidence="2">The sequence shown here is derived from an EMBL/GenBank/DDBJ whole genome shotgun (WGS) entry which is preliminary data.</text>
</comment>
<feature type="signal peptide" evidence="1">
    <location>
        <begin position="1"/>
        <end position="18"/>
    </location>
</feature>
<organism evidence="2 3">
    <name type="scientific">Fusarium equiseti</name>
    <name type="common">Fusarium scirpi</name>
    <dbReference type="NCBI Taxonomy" id="61235"/>
    <lineage>
        <taxon>Eukaryota</taxon>
        <taxon>Fungi</taxon>
        <taxon>Dikarya</taxon>
        <taxon>Ascomycota</taxon>
        <taxon>Pezizomycotina</taxon>
        <taxon>Sordariomycetes</taxon>
        <taxon>Hypocreomycetidae</taxon>
        <taxon>Hypocreales</taxon>
        <taxon>Nectriaceae</taxon>
        <taxon>Fusarium</taxon>
        <taxon>Fusarium incarnatum-equiseti species complex</taxon>
    </lineage>
</organism>
<protein>
    <submittedName>
        <fullName evidence="2">Uncharacterized protein</fullName>
    </submittedName>
</protein>
<keyword evidence="1" id="KW-0732">Signal</keyword>
<dbReference type="Proteomes" id="UP000693738">
    <property type="component" value="Unassembled WGS sequence"/>
</dbReference>
<evidence type="ECO:0000256" key="1">
    <source>
        <dbReference type="SAM" id="SignalP"/>
    </source>
</evidence>
<reference evidence="2" key="1">
    <citation type="submission" date="2021-05" db="EMBL/GenBank/DDBJ databases">
        <authorList>
            <person name="Khan N."/>
        </authorList>
    </citation>
    <scope>NUCLEOTIDE SEQUENCE</scope>
</reference>
<sequence>MKVPALAASLLRVLPALATPVTKATSPANPPGIEGVYDFSLAVAHQEQNHVRFEYSYDPDKESSKQAERSDDGAVLVPRAQVNWPGVGERVTVALEIAKITIIRIAANNLKVVIDNLTQEGINVLVEWALGDIMDQVPAGATASVSQNVHQGTSQFLDVTAYRQ</sequence>
<proteinExistence type="predicted"/>